<gene>
    <name evidence="2" type="ORF">HaLaN_03376</name>
</gene>
<accession>A0A699YE45</accession>
<keyword evidence="3" id="KW-1185">Reference proteome</keyword>
<comment type="caution">
    <text evidence="2">The sequence shown here is derived from an EMBL/GenBank/DDBJ whole genome shotgun (WGS) entry which is preliminary data.</text>
</comment>
<feature type="non-terminal residue" evidence="2">
    <location>
        <position position="1"/>
    </location>
</feature>
<evidence type="ECO:0000313" key="2">
    <source>
        <dbReference type="EMBL" id="GFH08420.1"/>
    </source>
</evidence>
<protein>
    <submittedName>
        <fullName evidence="2">Uncharacterized protein</fullName>
    </submittedName>
</protein>
<dbReference type="Proteomes" id="UP000485058">
    <property type="component" value="Unassembled WGS sequence"/>
</dbReference>
<dbReference type="AlphaFoldDB" id="A0A699YE45"/>
<name>A0A699YE45_HAELA</name>
<dbReference type="EMBL" id="BLLF01000160">
    <property type="protein sequence ID" value="GFH08420.1"/>
    <property type="molecule type" value="Genomic_DNA"/>
</dbReference>
<sequence>MFRLRGLTTARLLVVASLLLALLYPGPVSCRKYWGIDCSQQITTLADGCKSELANVMRIRNLTNSNLFGPAAPPPPAAVVSQYAARLDRLRPGKACCKAACQFTAAEYKAAA</sequence>
<keyword evidence="1" id="KW-0732">Signal</keyword>
<feature type="signal peptide" evidence="1">
    <location>
        <begin position="1"/>
        <end position="30"/>
    </location>
</feature>
<evidence type="ECO:0000256" key="1">
    <source>
        <dbReference type="SAM" id="SignalP"/>
    </source>
</evidence>
<feature type="chain" id="PRO_5025423267" evidence="1">
    <location>
        <begin position="31"/>
        <end position="112"/>
    </location>
</feature>
<organism evidence="2 3">
    <name type="scientific">Haematococcus lacustris</name>
    <name type="common">Green alga</name>
    <name type="synonym">Haematococcus pluvialis</name>
    <dbReference type="NCBI Taxonomy" id="44745"/>
    <lineage>
        <taxon>Eukaryota</taxon>
        <taxon>Viridiplantae</taxon>
        <taxon>Chlorophyta</taxon>
        <taxon>core chlorophytes</taxon>
        <taxon>Chlorophyceae</taxon>
        <taxon>CS clade</taxon>
        <taxon>Chlamydomonadales</taxon>
        <taxon>Haematococcaceae</taxon>
        <taxon>Haematococcus</taxon>
    </lineage>
</organism>
<proteinExistence type="predicted"/>
<reference evidence="2 3" key="1">
    <citation type="submission" date="2020-02" db="EMBL/GenBank/DDBJ databases">
        <title>Draft genome sequence of Haematococcus lacustris strain NIES-144.</title>
        <authorList>
            <person name="Morimoto D."/>
            <person name="Nakagawa S."/>
            <person name="Yoshida T."/>
            <person name="Sawayama S."/>
        </authorList>
    </citation>
    <scope>NUCLEOTIDE SEQUENCE [LARGE SCALE GENOMIC DNA]</scope>
    <source>
        <strain evidence="2 3">NIES-144</strain>
    </source>
</reference>
<evidence type="ECO:0000313" key="3">
    <source>
        <dbReference type="Proteomes" id="UP000485058"/>
    </source>
</evidence>